<organism evidence="4 5">
    <name type="scientific">Rhizorhabdus histidinilytica</name>
    <dbReference type="NCBI Taxonomy" id="439228"/>
    <lineage>
        <taxon>Bacteria</taxon>
        <taxon>Pseudomonadati</taxon>
        <taxon>Pseudomonadota</taxon>
        <taxon>Alphaproteobacteria</taxon>
        <taxon>Sphingomonadales</taxon>
        <taxon>Sphingomonadaceae</taxon>
        <taxon>Rhizorhabdus</taxon>
    </lineage>
</organism>
<evidence type="ECO:0000259" key="3">
    <source>
        <dbReference type="Pfam" id="PF00144"/>
    </source>
</evidence>
<evidence type="ECO:0000256" key="1">
    <source>
        <dbReference type="SAM" id="MobiDB-lite"/>
    </source>
</evidence>
<sequence>MNLDPSPNSAPKPVAPKPAATPDRAVPREPHVPTVVQIEHGLVIAAVVLVAVLIAFVAAGGFYLRKVTQDAPKPGAERLSVDLSRIGISKAGPRRIDYARLDRRMQLLAEKKSVVGVAIVTIENGEISFAKGYGVTTDGPEGKPVDAHTVFRWASVSKGVAATLLAKMAEEKKLSLRDPVSRWAPSLKLPENAQDVATIDNLLSQSLGIWKNAYDRDLEDGHDPKEIRSRLNQIPLLCPPGKCYSYQNIAYDAASEAAEHAGHKSYAALVQQKLFGPLGMQSATTTREGLESSPSWARPHTGRRELKVSDAYYRTPAAGGVNSSIIDLGIWMRAQMGGAPRVLSKRLLRDIHSPRIRTFSIHRQRELDQSLKEASYGLGWRIWHYQGRQVIGHRGAVDGYRSLILFDPLLKAGVGMLWNSTAVEPTGMQLEVMDMLYNLPFKDWMELDK</sequence>
<reference evidence="5" key="1">
    <citation type="submission" date="2017-02" db="EMBL/GenBank/DDBJ databases">
        <authorList>
            <person name="Varghese N."/>
            <person name="Submissions S."/>
        </authorList>
    </citation>
    <scope>NUCLEOTIDE SEQUENCE [LARGE SCALE GENOMIC DNA]</scope>
    <source>
        <strain evidence="5">UM2</strain>
    </source>
</reference>
<dbReference type="EMBL" id="FUYM01000001">
    <property type="protein sequence ID" value="SKB25217.1"/>
    <property type="molecule type" value="Genomic_DNA"/>
</dbReference>
<evidence type="ECO:0000256" key="2">
    <source>
        <dbReference type="SAM" id="Phobius"/>
    </source>
</evidence>
<keyword evidence="2" id="KW-0812">Transmembrane</keyword>
<evidence type="ECO:0000313" key="4">
    <source>
        <dbReference type="EMBL" id="SKB25217.1"/>
    </source>
</evidence>
<dbReference type="PANTHER" id="PTHR46825:SF15">
    <property type="entry name" value="BETA-LACTAMASE-RELATED DOMAIN-CONTAINING PROTEIN"/>
    <property type="match status" value="1"/>
</dbReference>
<feature type="domain" description="Beta-lactamase-related" evidence="3">
    <location>
        <begin position="102"/>
        <end position="422"/>
    </location>
</feature>
<dbReference type="PANTHER" id="PTHR46825">
    <property type="entry name" value="D-ALANYL-D-ALANINE-CARBOXYPEPTIDASE/ENDOPEPTIDASE AMPH"/>
    <property type="match status" value="1"/>
</dbReference>
<keyword evidence="2" id="KW-1133">Transmembrane helix</keyword>
<feature type="region of interest" description="Disordered" evidence="1">
    <location>
        <begin position="1"/>
        <end position="27"/>
    </location>
</feature>
<gene>
    <name evidence="4" type="ORF">SAMN06295920_10190</name>
</gene>
<keyword evidence="2" id="KW-0472">Membrane</keyword>
<dbReference type="InterPro" id="IPR012338">
    <property type="entry name" value="Beta-lactam/transpept-like"/>
</dbReference>
<proteinExistence type="predicted"/>
<dbReference type="STRING" id="439228.SAMN06295920_10190"/>
<dbReference type="InterPro" id="IPR001466">
    <property type="entry name" value="Beta-lactam-related"/>
</dbReference>
<feature type="transmembrane region" description="Helical" evidence="2">
    <location>
        <begin position="42"/>
        <end position="64"/>
    </location>
</feature>
<dbReference type="Pfam" id="PF00144">
    <property type="entry name" value="Beta-lactamase"/>
    <property type="match status" value="1"/>
</dbReference>
<dbReference type="AlphaFoldDB" id="A0A1T4ZRL8"/>
<name>A0A1T4ZRL8_9SPHN</name>
<dbReference type="OrthoDB" id="119951at2"/>
<protein>
    <submittedName>
        <fullName evidence="4">Beta-lactamase class C</fullName>
    </submittedName>
</protein>
<dbReference type="Proteomes" id="UP000189818">
    <property type="component" value="Unassembled WGS sequence"/>
</dbReference>
<dbReference type="InterPro" id="IPR050491">
    <property type="entry name" value="AmpC-like"/>
</dbReference>
<dbReference type="Gene3D" id="3.40.710.10">
    <property type="entry name" value="DD-peptidase/beta-lactamase superfamily"/>
    <property type="match status" value="1"/>
</dbReference>
<dbReference type="RefSeq" id="WP_079646083.1">
    <property type="nucleotide sequence ID" value="NZ_FUYM01000001.1"/>
</dbReference>
<evidence type="ECO:0000313" key="5">
    <source>
        <dbReference type="Proteomes" id="UP000189818"/>
    </source>
</evidence>
<dbReference type="SUPFAM" id="SSF56601">
    <property type="entry name" value="beta-lactamase/transpeptidase-like"/>
    <property type="match status" value="1"/>
</dbReference>
<keyword evidence="5" id="KW-1185">Reference proteome</keyword>
<accession>A0A1T4ZRL8</accession>